<gene>
    <name evidence="1" type="ORF">FA95DRAFT_1678035</name>
</gene>
<reference evidence="1" key="1">
    <citation type="submission" date="2021-02" db="EMBL/GenBank/DDBJ databases">
        <authorList>
            <consortium name="DOE Joint Genome Institute"/>
            <person name="Ahrendt S."/>
            <person name="Looney B.P."/>
            <person name="Miyauchi S."/>
            <person name="Morin E."/>
            <person name="Drula E."/>
            <person name="Courty P.E."/>
            <person name="Chicoki N."/>
            <person name="Fauchery L."/>
            <person name="Kohler A."/>
            <person name="Kuo A."/>
            <person name="Labutti K."/>
            <person name="Pangilinan J."/>
            <person name="Lipzen A."/>
            <person name="Riley R."/>
            <person name="Andreopoulos W."/>
            <person name="He G."/>
            <person name="Johnson J."/>
            <person name="Barry K.W."/>
            <person name="Grigoriev I.V."/>
            <person name="Nagy L."/>
            <person name="Hibbett D."/>
            <person name="Henrissat B."/>
            <person name="Matheny P.B."/>
            <person name="Labbe J."/>
            <person name="Martin F."/>
        </authorList>
    </citation>
    <scope>NUCLEOTIDE SEQUENCE</scope>
    <source>
        <strain evidence="1">FP105234-sp</strain>
    </source>
</reference>
<dbReference type="EMBL" id="MU275881">
    <property type="protein sequence ID" value="KAI0048824.1"/>
    <property type="molecule type" value="Genomic_DNA"/>
</dbReference>
<accession>A0ACB8RXS6</accession>
<name>A0ACB8RXS6_9AGAM</name>
<evidence type="ECO:0000313" key="1">
    <source>
        <dbReference type="EMBL" id="KAI0048824.1"/>
    </source>
</evidence>
<reference evidence="1" key="2">
    <citation type="journal article" date="2022" name="New Phytol.">
        <title>Evolutionary transition to the ectomycorrhizal habit in the genomes of a hyperdiverse lineage of mushroom-forming fungi.</title>
        <authorList>
            <person name="Looney B."/>
            <person name="Miyauchi S."/>
            <person name="Morin E."/>
            <person name="Drula E."/>
            <person name="Courty P.E."/>
            <person name="Kohler A."/>
            <person name="Kuo A."/>
            <person name="LaButti K."/>
            <person name="Pangilinan J."/>
            <person name="Lipzen A."/>
            <person name="Riley R."/>
            <person name="Andreopoulos W."/>
            <person name="He G."/>
            <person name="Johnson J."/>
            <person name="Nolan M."/>
            <person name="Tritt A."/>
            <person name="Barry K.W."/>
            <person name="Grigoriev I.V."/>
            <person name="Nagy L.G."/>
            <person name="Hibbett D."/>
            <person name="Henrissat B."/>
            <person name="Matheny P.B."/>
            <person name="Labbe J."/>
            <person name="Martin F.M."/>
        </authorList>
    </citation>
    <scope>NUCLEOTIDE SEQUENCE</scope>
    <source>
        <strain evidence="1">FP105234-sp</strain>
    </source>
</reference>
<organism evidence="1 2">
    <name type="scientific">Auriscalpium vulgare</name>
    <dbReference type="NCBI Taxonomy" id="40419"/>
    <lineage>
        <taxon>Eukaryota</taxon>
        <taxon>Fungi</taxon>
        <taxon>Dikarya</taxon>
        <taxon>Basidiomycota</taxon>
        <taxon>Agaricomycotina</taxon>
        <taxon>Agaricomycetes</taxon>
        <taxon>Russulales</taxon>
        <taxon>Auriscalpiaceae</taxon>
        <taxon>Auriscalpium</taxon>
    </lineage>
</organism>
<keyword evidence="2" id="KW-1185">Reference proteome</keyword>
<comment type="caution">
    <text evidence="1">The sequence shown here is derived from an EMBL/GenBank/DDBJ whole genome shotgun (WGS) entry which is preliminary data.</text>
</comment>
<sequence>MSAPFSPTTTPSFSPLAQSFSADVHPPLEQTPSGSVATTSTAPPQPDRKPRAHTRLSARAVKYLIDFYNDVNNYPTRREKEHLVKKVKEIDDCEYDMFKLDNWFNSRRSRYPRAQNTMDKKNTASILYPSITEEHMLSINHLLIDTPYPNEQHLAMWANSLGVDSGHLAVYVAQYRADKLGAATYWRSTINSAAEDTTGIHDAERMRRQAAHLPTPAVSPEPEPARRTLENPISTPTSATFSSAVAQNNSTAPQTIPAAHPAVQAMAQQGQAAPVVASVVMREAYQALQHPRPPPTQQQQYAPPPPPHLPQQQQHLPQQQRHAQQYQPPPQAQHLPQHLQHQQVQHVQHMHPQQQQQPLSHQQQQQPALPVHYRQHPVYPPPNIPLRPPAPMPAARPMFVPGPMLQQSRLNVLRLSMRREDSRGMPPPPEPTTSQELAQALAPVEQSGVAFLLAVEERRFASMGITPDMVQRHRQ</sequence>
<evidence type="ECO:0000313" key="2">
    <source>
        <dbReference type="Proteomes" id="UP000814033"/>
    </source>
</evidence>
<protein>
    <submittedName>
        <fullName evidence="1">Uncharacterized protein</fullName>
    </submittedName>
</protein>
<dbReference type="Proteomes" id="UP000814033">
    <property type="component" value="Unassembled WGS sequence"/>
</dbReference>
<proteinExistence type="predicted"/>